<protein>
    <submittedName>
        <fullName evidence="2">TIGR04086 family membrane protein</fullName>
    </submittedName>
</protein>
<feature type="transmembrane region" description="Helical" evidence="1">
    <location>
        <begin position="41"/>
        <end position="61"/>
    </location>
</feature>
<keyword evidence="1" id="KW-0812">Transmembrane</keyword>
<evidence type="ECO:0000256" key="1">
    <source>
        <dbReference type="SAM" id="Phobius"/>
    </source>
</evidence>
<feature type="transmembrane region" description="Helical" evidence="1">
    <location>
        <begin position="70"/>
        <end position="90"/>
    </location>
</feature>
<dbReference type="EMBL" id="JADIML010000211">
    <property type="protein sequence ID" value="MBO8463785.1"/>
    <property type="molecule type" value="Genomic_DNA"/>
</dbReference>
<sequence length="120" mass="12807">MTLSKKMTELFRGLLASYVFTGIILALLAFLVYQFEMGETLVNAGITATYVVATLIGGMYAGKRIQEKKFIWGIILGALYVAVILGASFLVNQELDSVSTNLITTCVLCLLGGMAGGMLG</sequence>
<dbReference type="InterPro" id="IPR023804">
    <property type="entry name" value="DUF3792_TM"/>
</dbReference>
<proteinExistence type="predicted"/>
<feature type="transmembrane region" description="Helical" evidence="1">
    <location>
        <begin position="12"/>
        <end position="35"/>
    </location>
</feature>
<feature type="transmembrane region" description="Helical" evidence="1">
    <location>
        <begin position="102"/>
        <end position="119"/>
    </location>
</feature>
<organism evidence="2 3">
    <name type="scientific">Candidatus Scybalomonas excrementavium</name>
    <dbReference type="NCBI Taxonomy" id="2840943"/>
    <lineage>
        <taxon>Bacteria</taxon>
        <taxon>Bacillati</taxon>
        <taxon>Bacillota</taxon>
        <taxon>Clostridia</taxon>
        <taxon>Lachnospirales</taxon>
        <taxon>Lachnospiraceae</taxon>
        <taxon>Lachnospiraceae incertae sedis</taxon>
        <taxon>Candidatus Scybalomonas</taxon>
    </lineage>
</organism>
<evidence type="ECO:0000313" key="3">
    <source>
        <dbReference type="Proteomes" id="UP000823618"/>
    </source>
</evidence>
<keyword evidence="1" id="KW-1133">Transmembrane helix</keyword>
<gene>
    <name evidence="2" type="ORF">IAC13_07635</name>
</gene>
<dbReference type="Pfam" id="PF12670">
    <property type="entry name" value="DUF3792"/>
    <property type="match status" value="1"/>
</dbReference>
<accession>A0A9D9I0N3</accession>
<dbReference type="AlphaFoldDB" id="A0A9D9I0N3"/>
<dbReference type="Proteomes" id="UP000823618">
    <property type="component" value="Unassembled WGS sequence"/>
</dbReference>
<evidence type="ECO:0000313" key="2">
    <source>
        <dbReference type="EMBL" id="MBO8463785.1"/>
    </source>
</evidence>
<comment type="caution">
    <text evidence="2">The sequence shown here is derived from an EMBL/GenBank/DDBJ whole genome shotgun (WGS) entry which is preliminary data.</text>
</comment>
<keyword evidence="1" id="KW-0472">Membrane</keyword>
<reference evidence="2" key="2">
    <citation type="journal article" date="2021" name="PeerJ">
        <title>Extensive microbial diversity within the chicken gut microbiome revealed by metagenomics and culture.</title>
        <authorList>
            <person name="Gilroy R."/>
            <person name="Ravi A."/>
            <person name="Getino M."/>
            <person name="Pursley I."/>
            <person name="Horton D.L."/>
            <person name="Alikhan N.F."/>
            <person name="Baker D."/>
            <person name="Gharbi K."/>
            <person name="Hall N."/>
            <person name="Watson M."/>
            <person name="Adriaenssens E.M."/>
            <person name="Foster-Nyarko E."/>
            <person name="Jarju S."/>
            <person name="Secka A."/>
            <person name="Antonio M."/>
            <person name="Oren A."/>
            <person name="Chaudhuri R.R."/>
            <person name="La Ragione R."/>
            <person name="Hildebrand F."/>
            <person name="Pallen M.J."/>
        </authorList>
    </citation>
    <scope>NUCLEOTIDE SEQUENCE</scope>
    <source>
        <strain evidence="2">E3-2379</strain>
    </source>
</reference>
<reference evidence="2" key="1">
    <citation type="submission" date="2020-10" db="EMBL/GenBank/DDBJ databases">
        <authorList>
            <person name="Gilroy R."/>
        </authorList>
    </citation>
    <scope>NUCLEOTIDE SEQUENCE</scope>
    <source>
        <strain evidence="2">E3-2379</strain>
    </source>
</reference>
<name>A0A9D9I0N3_9FIRM</name>
<dbReference type="NCBIfam" id="TIGR04086">
    <property type="entry name" value="TIGR04086_membr"/>
    <property type="match status" value="1"/>
</dbReference>